<dbReference type="Proteomes" id="UP000076078">
    <property type="component" value="Unassembled WGS sequence"/>
</dbReference>
<feature type="compositionally biased region" description="Low complexity" evidence="1">
    <location>
        <begin position="290"/>
        <end position="317"/>
    </location>
</feature>
<dbReference type="PROSITE" id="PS50097">
    <property type="entry name" value="BTB"/>
    <property type="match status" value="1"/>
</dbReference>
<dbReference type="SUPFAM" id="SSF49785">
    <property type="entry name" value="Galactose-binding domain-like"/>
    <property type="match status" value="1"/>
</dbReference>
<dbReference type="PROSITE" id="PS50022">
    <property type="entry name" value="FA58C_3"/>
    <property type="match status" value="1"/>
</dbReference>
<accession>A0A151ZFX0</accession>
<feature type="region of interest" description="Disordered" evidence="1">
    <location>
        <begin position="51"/>
        <end position="71"/>
    </location>
</feature>
<feature type="domain" description="F5/8 type C" evidence="2">
    <location>
        <begin position="643"/>
        <end position="790"/>
    </location>
</feature>
<dbReference type="InterPro" id="IPR011333">
    <property type="entry name" value="SKP1/BTB/POZ_sf"/>
</dbReference>
<dbReference type="InterPro" id="IPR008979">
    <property type="entry name" value="Galactose-bd-like_sf"/>
</dbReference>
<evidence type="ECO:0000313" key="5">
    <source>
        <dbReference type="Proteomes" id="UP000076078"/>
    </source>
</evidence>
<feature type="compositionally biased region" description="Basic and acidic residues" evidence="1">
    <location>
        <begin position="331"/>
        <end position="345"/>
    </location>
</feature>
<dbReference type="InterPro" id="IPR000421">
    <property type="entry name" value="FA58C"/>
</dbReference>
<dbReference type="Pfam" id="PF00651">
    <property type="entry name" value="BTB"/>
    <property type="match status" value="1"/>
</dbReference>
<reference evidence="4 5" key="1">
    <citation type="submission" date="2015-12" db="EMBL/GenBank/DDBJ databases">
        <title>Dictyostelia acquired genes for synthesis and detection of signals that induce cell-type specialization by lateral gene transfer from prokaryotes.</title>
        <authorList>
            <person name="Gloeckner G."/>
            <person name="Schaap P."/>
        </authorList>
    </citation>
    <scope>NUCLEOTIDE SEQUENCE [LARGE SCALE GENOMIC DNA]</scope>
    <source>
        <strain evidence="4 5">TK</strain>
    </source>
</reference>
<dbReference type="OrthoDB" id="20133at2759"/>
<comment type="caution">
    <text evidence="4">The sequence shown here is derived from an EMBL/GenBank/DDBJ whole genome shotgun (WGS) entry which is preliminary data.</text>
</comment>
<feature type="region of interest" description="Disordered" evidence="1">
    <location>
        <begin position="162"/>
        <end position="276"/>
    </location>
</feature>
<evidence type="ECO:0000256" key="1">
    <source>
        <dbReference type="SAM" id="MobiDB-lite"/>
    </source>
</evidence>
<dbReference type="PANTHER" id="PTHR47457:SF1">
    <property type="entry name" value="BTB DOMAIN-CONTAINING PROTEIN-RELATED"/>
    <property type="match status" value="1"/>
</dbReference>
<evidence type="ECO:0000313" key="4">
    <source>
        <dbReference type="EMBL" id="KYQ92863.1"/>
    </source>
</evidence>
<proteinExistence type="predicted"/>
<name>A0A151ZFX0_TIELA</name>
<dbReference type="OMA" id="CIFVIAR"/>
<dbReference type="Pfam" id="PF07707">
    <property type="entry name" value="BACK"/>
    <property type="match status" value="1"/>
</dbReference>
<dbReference type="Gene3D" id="3.30.710.10">
    <property type="entry name" value="Potassium Channel Kv1.1, Chain A"/>
    <property type="match status" value="2"/>
</dbReference>
<dbReference type="STRING" id="361077.A0A151ZFX0"/>
<dbReference type="InterPro" id="IPR011705">
    <property type="entry name" value="BACK"/>
</dbReference>
<feature type="region of interest" description="Disordered" evidence="1">
    <location>
        <begin position="290"/>
        <end position="356"/>
    </location>
</feature>
<dbReference type="PANTHER" id="PTHR47457">
    <property type="entry name" value="OS05G0345500 PROTEIN"/>
    <property type="match status" value="1"/>
</dbReference>
<dbReference type="InParanoid" id="A0A151ZFX0"/>
<feature type="compositionally biased region" description="Low complexity" evidence="1">
    <location>
        <begin position="162"/>
        <end position="195"/>
    </location>
</feature>
<evidence type="ECO:0008006" key="6">
    <source>
        <dbReference type="Google" id="ProtNLM"/>
    </source>
</evidence>
<dbReference type="Gene3D" id="1.25.40.420">
    <property type="match status" value="1"/>
</dbReference>
<protein>
    <recommendedName>
        <fullName evidence="6">BTB domain-containing protein</fullName>
    </recommendedName>
</protein>
<organism evidence="4 5">
    <name type="scientific">Tieghemostelium lacteum</name>
    <name type="common">Slime mold</name>
    <name type="synonym">Dictyostelium lacteum</name>
    <dbReference type="NCBI Taxonomy" id="361077"/>
    <lineage>
        <taxon>Eukaryota</taxon>
        <taxon>Amoebozoa</taxon>
        <taxon>Evosea</taxon>
        <taxon>Eumycetozoa</taxon>
        <taxon>Dictyostelia</taxon>
        <taxon>Dictyosteliales</taxon>
        <taxon>Raperosteliaceae</taxon>
        <taxon>Tieghemostelium</taxon>
    </lineage>
</organism>
<feature type="compositionally biased region" description="Low complexity" evidence="1">
    <location>
        <begin position="220"/>
        <end position="238"/>
    </location>
</feature>
<keyword evidence="5" id="KW-1185">Reference proteome</keyword>
<evidence type="ECO:0000259" key="2">
    <source>
        <dbReference type="PROSITE" id="PS50022"/>
    </source>
</evidence>
<feature type="compositionally biased region" description="Low complexity" evidence="1">
    <location>
        <begin position="346"/>
        <end position="356"/>
    </location>
</feature>
<gene>
    <name evidence="4" type="ORF">DLAC_05452</name>
</gene>
<feature type="domain" description="BTB" evidence="3">
    <location>
        <begin position="16"/>
        <end position="47"/>
    </location>
</feature>
<feature type="compositionally biased region" description="Low complexity" evidence="1">
    <location>
        <begin position="252"/>
        <end position="267"/>
    </location>
</feature>
<dbReference type="SMART" id="SM00225">
    <property type="entry name" value="BTB"/>
    <property type="match status" value="1"/>
</dbReference>
<dbReference type="InterPro" id="IPR000210">
    <property type="entry name" value="BTB/POZ_dom"/>
</dbReference>
<sequence>MFNSGFSQYLNSGLFSDITIVINKKQYNLHKLILVFSSDYFKNYLQSLENPTLSTDTNTNNNTNNNNSNNEILKTTNVIIQPQSLNSKPTTSTSLPQTSLLSSTLSQEIIENTIESDDDESTSDDSDVIEAFRLDKINNSNNNNTDINETKTSPITTILTSSTTTTMSSGDSNLSSTTTTTIQTTTMSSSSSSLTNNLPLGIGTSRKSFLSNIPPPPSHPTTLNKSTSPPSSTTKPLPIINNSSNGIIAKGSPSSSSSWIKSSPNSNTITTPIKRSSSSITQSFSSLLNKSSTTSSKSTLIPNSNNNSPNTSSNNLIKPTILQSKLNQQRSHREQYQQQKEDSHRLSLSSPLSLSSSSMYTSISAPLKPIQRYDPKNNVILEFEIEIINSKIEENRRVLESILEYCYTGQLELTEDTCIATFFYSNYFQMIRLKKLTIEYINEHINRKNALLWIEKSIELQIGEIIPKCIFVIARNFSQICESESSGSVIYSTFSFLPHELFLQILGHPSLSVFSEFTIYQAICKYIEAKKLSSPLTTEEIEELYQNVKFPYLTYHEYLMVTQNPLVPQKLLTEGLLVRLGNFEHPTSDFILRKLQVPRLMKRKSPARIFEYTSDYDNKGVIYYIATNGYTTEWSNPALLLQSNSDNPTVAQQLQPKIRVTASSIEKGSAADILEIQTRECWTKDIPSSWYSLDLGQKHSLILKYYTLRHGQNSKNDALINWVIQGSDDGIDWYTISRHQNENYFNSNFISHSFPVTSSSAYRFFRILQTGHNTSNHNFLAISGLELYGELYEY</sequence>
<evidence type="ECO:0000259" key="3">
    <source>
        <dbReference type="PROSITE" id="PS50097"/>
    </source>
</evidence>
<dbReference type="SUPFAM" id="SSF54695">
    <property type="entry name" value="POZ domain"/>
    <property type="match status" value="1"/>
</dbReference>
<dbReference type="EMBL" id="LODT01000028">
    <property type="protein sequence ID" value="KYQ92863.1"/>
    <property type="molecule type" value="Genomic_DNA"/>
</dbReference>
<dbReference type="AlphaFoldDB" id="A0A151ZFX0"/>
<dbReference type="Gene3D" id="2.60.120.260">
    <property type="entry name" value="Galactose-binding domain-like"/>
    <property type="match status" value="1"/>
</dbReference>